<feature type="signal peptide" evidence="2">
    <location>
        <begin position="1"/>
        <end position="23"/>
    </location>
</feature>
<protein>
    <recommendedName>
        <fullName evidence="3">NodB homology domain-containing protein</fullName>
    </recommendedName>
</protein>
<keyword evidence="2" id="KW-0732">Signal</keyword>
<dbReference type="Proteomes" id="UP000789833">
    <property type="component" value="Unassembled WGS sequence"/>
</dbReference>
<dbReference type="CDD" id="cd10917">
    <property type="entry name" value="CE4_NodB_like_6s_7s"/>
    <property type="match status" value="1"/>
</dbReference>
<sequence>MMKKWIITSMLLFLLSACSPALDANEQSSEQPSSDPAKNSQTDQESENQSNQLSEITEGEEEINEEMDEGVSGDHSKVTPQYYVDSTNYSVKPIDDAEPSVVLLTIDDAPDKYALDMAKILKELNVKAIFFVNGHFIETEEKKAVLKEIHDMGFPIGNHTMTHKSLNSITEEDQYEEIMTLNDRIEEIIGEKPRFFRAPFGGNTDYAKDLAAKEGMILMNWTYGYDWEPGYMEASALKDIMINTEALSNGANLLMHDREWTKDALSEIVIGLQNKGYKILDPDLIGNE</sequence>
<feature type="region of interest" description="Disordered" evidence="1">
    <location>
        <begin position="24"/>
        <end position="79"/>
    </location>
</feature>
<feature type="compositionally biased region" description="Polar residues" evidence="1">
    <location>
        <begin position="25"/>
        <end position="54"/>
    </location>
</feature>
<proteinExistence type="predicted"/>
<keyword evidence="5" id="KW-1185">Reference proteome</keyword>
<dbReference type="PANTHER" id="PTHR10587">
    <property type="entry name" value="GLYCOSYL TRANSFERASE-RELATED"/>
    <property type="match status" value="1"/>
</dbReference>
<gene>
    <name evidence="4" type="ORF">BACCIP111883_00644</name>
</gene>
<feature type="chain" id="PRO_5046099791" description="NodB homology domain-containing protein" evidence="2">
    <location>
        <begin position="24"/>
        <end position="288"/>
    </location>
</feature>
<reference evidence="4 5" key="1">
    <citation type="submission" date="2021-10" db="EMBL/GenBank/DDBJ databases">
        <authorList>
            <person name="Criscuolo A."/>
        </authorList>
    </citation>
    <scope>NUCLEOTIDE SEQUENCE [LARGE SCALE GENOMIC DNA]</scope>
    <source>
        <strain evidence="5">CIP 111883</strain>
    </source>
</reference>
<evidence type="ECO:0000256" key="1">
    <source>
        <dbReference type="SAM" id="MobiDB-lite"/>
    </source>
</evidence>
<dbReference type="Gene3D" id="3.20.20.370">
    <property type="entry name" value="Glycoside hydrolase/deacetylase"/>
    <property type="match status" value="1"/>
</dbReference>
<dbReference type="EMBL" id="CAKJTJ010000002">
    <property type="protein sequence ID" value="CAG9619876.1"/>
    <property type="molecule type" value="Genomic_DNA"/>
</dbReference>
<dbReference type="InterPro" id="IPR002509">
    <property type="entry name" value="NODB_dom"/>
</dbReference>
<dbReference type="PROSITE" id="PS51257">
    <property type="entry name" value="PROKAR_LIPOPROTEIN"/>
    <property type="match status" value="1"/>
</dbReference>
<evidence type="ECO:0000313" key="5">
    <source>
        <dbReference type="Proteomes" id="UP000789833"/>
    </source>
</evidence>
<dbReference type="SUPFAM" id="SSF88713">
    <property type="entry name" value="Glycoside hydrolase/deacetylase"/>
    <property type="match status" value="1"/>
</dbReference>
<name>A0ABN8A408_9BACI</name>
<dbReference type="Pfam" id="PF01522">
    <property type="entry name" value="Polysacc_deac_1"/>
    <property type="match status" value="1"/>
</dbReference>
<evidence type="ECO:0000313" key="4">
    <source>
        <dbReference type="EMBL" id="CAG9619876.1"/>
    </source>
</evidence>
<feature type="domain" description="NodB homology" evidence="3">
    <location>
        <begin position="100"/>
        <end position="280"/>
    </location>
</feature>
<evidence type="ECO:0000259" key="3">
    <source>
        <dbReference type="PROSITE" id="PS51677"/>
    </source>
</evidence>
<organism evidence="4 5">
    <name type="scientific">Sutcliffiella rhizosphaerae</name>
    <dbReference type="NCBI Taxonomy" id="2880967"/>
    <lineage>
        <taxon>Bacteria</taxon>
        <taxon>Bacillati</taxon>
        <taxon>Bacillota</taxon>
        <taxon>Bacilli</taxon>
        <taxon>Bacillales</taxon>
        <taxon>Bacillaceae</taxon>
        <taxon>Sutcliffiella</taxon>
    </lineage>
</organism>
<evidence type="ECO:0000256" key="2">
    <source>
        <dbReference type="SAM" id="SignalP"/>
    </source>
</evidence>
<dbReference type="InterPro" id="IPR050248">
    <property type="entry name" value="Polysacc_deacetylase_ArnD"/>
</dbReference>
<comment type="caution">
    <text evidence="4">The sequence shown here is derived from an EMBL/GenBank/DDBJ whole genome shotgun (WGS) entry which is preliminary data.</text>
</comment>
<dbReference type="PROSITE" id="PS51677">
    <property type="entry name" value="NODB"/>
    <property type="match status" value="1"/>
</dbReference>
<feature type="compositionally biased region" description="Acidic residues" evidence="1">
    <location>
        <begin position="57"/>
        <end position="71"/>
    </location>
</feature>
<dbReference type="InterPro" id="IPR011330">
    <property type="entry name" value="Glyco_hydro/deAcase_b/a-brl"/>
</dbReference>
<accession>A0ABN8A408</accession>
<dbReference type="RefSeq" id="WP_317987027.1">
    <property type="nucleotide sequence ID" value="NZ_CAKJTJ010000002.1"/>
</dbReference>